<dbReference type="AlphaFoldDB" id="A0A0D2C2X9"/>
<dbReference type="GeneID" id="27347903"/>
<evidence type="ECO:0000313" key="2">
    <source>
        <dbReference type="Proteomes" id="UP000054466"/>
    </source>
</evidence>
<accession>A0A0D2C2X9</accession>
<keyword evidence="2" id="KW-1185">Reference proteome</keyword>
<dbReference type="HOGENOM" id="CLU_2941536_0_0_1"/>
<protein>
    <submittedName>
        <fullName evidence="1">Uncharacterized protein</fullName>
    </submittedName>
</protein>
<gene>
    <name evidence="1" type="ORF">PV07_08709</name>
</gene>
<reference evidence="1 2" key="1">
    <citation type="submission" date="2015-01" db="EMBL/GenBank/DDBJ databases">
        <title>The Genome Sequence of Cladophialophora immunda CBS83496.</title>
        <authorList>
            <consortium name="The Broad Institute Genomics Platform"/>
            <person name="Cuomo C."/>
            <person name="de Hoog S."/>
            <person name="Gorbushina A."/>
            <person name="Stielow B."/>
            <person name="Teixiera M."/>
            <person name="Abouelleil A."/>
            <person name="Chapman S.B."/>
            <person name="Priest M."/>
            <person name="Young S.K."/>
            <person name="Wortman J."/>
            <person name="Nusbaum C."/>
            <person name="Birren B."/>
        </authorList>
    </citation>
    <scope>NUCLEOTIDE SEQUENCE [LARGE SCALE GENOMIC DNA]</scope>
    <source>
        <strain evidence="1 2">CBS 83496</strain>
    </source>
</reference>
<dbReference type="VEuPathDB" id="FungiDB:PV07_08709"/>
<name>A0A0D2C2X9_9EURO</name>
<sequence length="60" mass="6663">MGVEPVPVKALLDEIHSYLPTERDQNRHVLWKIGTHNMVIAVLPDIGKQSGRDCGDLAVE</sequence>
<dbReference type="Proteomes" id="UP000054466">
    <property type="component" value="Unassembled WGS sequence"/>
</dbReference>
<evidence type="ECO:0000313" key="1">
    <source>
        <dbReference type="EMBL" id="KIW25543.1"/>
    </source>
</evidence>
<organism evidence="1 2">
    <name type="scientific">Cladophialophora immunda</name>
    <dbReference type="NCBI Taxonomy" id="569365"/>
    <lineage>
        <taxon>Eukaryota</taxon>
        <taxon>Fungi</taxon>
        <taxon>Dikarya</taxon>
        <taxon>Ascomycota</taxon>
        <taxon>Pezizomycotina</taxon>
        <taxon>Eurotiomycetes</taxon>
        <taxon>Chaetothyriomycetidae</taxon>
        <taxon>Chaetothyriales</taxon>
        <taxon>Herpotrichiellaceae</taxon>
        <taxon>Cladophialophora</taxon>
    </lineage>
</organism>
<dbReference type="EMBL" id="KN847044">
    <property type="protein sequence ID" value="KIW25543.1"/>
    <property type="molecule type" value="Genomic_DNA"/>
</dbReference>
<dbReference type="OrthoDB" id="1577640at2759"/>
<dbReference type="RefSeq" id="XP_016245759.1">
    <property type="nucleotide sequence ID" value="XM_016395903.1"/>
</dbReference>
<proteinExistence type="predicted"/>